<dbReference type="Proteomes" id="UP000190092">
    <property type="component" value="Unassembled WGS sequence"/>
</dbReference>
<dbReference type="PANTHER" id="PTHR21392:SF0">
    <property type="entry name" value="TRNA-URIDINE AMINOCARBOXYPROPYLTRANSFERASE 2"/>
    <property type="match status" value="1"/>
</dbReference>
<dbReference type="Pfam" id="PF03942">
    <property type="entry name" value="DTW"/>
    <property type="match status" value="1"/>
</dbReference>
<dbReference type="RefSeq" id="WP_139373998.1">
    <property type="nucleotide sequence ID" value="NZ_FUWJ01000006.1"/>
</dbReference>
<dbReference type="STRING" id="225324.SAMN02745126_04142"/>
<evidence type="ECO:0000259" key="6">
    <source>
        <dbReference type="SMART" id="SM01144"/>
    </source>
</evidence>
<feature type="domain" description="DTW" evidence="6">
    <location>
        <begin position="1"/>
        <end position="189"/>
    </location>
</feature>
<evidence type="ECO:0000256" key="2">
    <source>
        <dbReference type="ARBA" id="ARBA00022679"/>
    </source>
</evidence>
<evidence type="ECO:0000256" key="3">
    <source>
        <dbReference type="ARBA" id="ARBA00022691"/>
    </source>
</evidence>
<reference evidence="8" key="1">
    <citation type="submission" date="2017-02" db="EMBL/GenBank/DDBJ databases">
        <authorList>
            <person name="Varghese N."/>
            <person name="Submissions S."/>
        </authorList>
    </citation>
    <scope>NUCLEOTIDE SEQUENCE [LARGE SCALE GENOMIC DNA]</scope>
    <source>
        <strain evidence="8">ATCC 27094</strain>
    </source>
</reference>
<keyword evidence="3" id="KW-0949">S-adenosyl-L-methionine</keyword>
<dbReference type="SMART" id="SM01144">
    <property type="entry name" value="DTW"/>
    <property type="match status" value="1"/>
</dbReference>
<comment type="similarity">
    <text evidence="5">Belongs to the TDD superfamily. DTWD2 family.</text>
</comment>
<dbReference type="AlphaFoldDB" id="A0A1T4RXN6"/>
<gene>
    <name evidence="7" type="ORF">SAMN02745126_04142</name>
</gene>
<keyword evidence="8" id="KW-1185">Reference proteome</keyword>
<proteinExistence type="inferred from homology"/>
<dbReference type="EMBL" id="FUWJ01000006">
    <property type="protein sequence ID" value="SKA20764.1"/>
    <property type="molecule type" value="Genomic_DNA"/>
</dbReference>
<dbReference type="InterPro" id="IPR005636">
    <property type="entry name" value="DTW"/>
</dbReference>
<keyword evidence="2" id="KW-0808">Transferase</keyword>
<evidence type="ECO:0000256" key="5">
    <source>
        <dbReference type="ARBA" id="ARBA00034489"/>
    </source>
</evidence>
<sequence length="203" mass="22109">MSEPSVDNKVAVLILQHPQEQDRVLGTAKLIVSTLAQAQVAVGLSWRNLGHALKAPAEPKEWGVLYLGSAHTAKEMKGKGPLIALDRKGEPLADQAAARQGIKGLVALDGNWAQAKALWWRNPWLTKLHRFVVVPDGPSLYGDLRKEARPDAVSTLEAVALALSVLEGDAAVREKMLAPFRALLAKARAAGIRDSKRDRRVRR</sequence>
<evidence type="ECO:0000313" key="8">
    <source>
        <dbReference type="Proteomes" id="UP000190092"/>
    </source>
</evidence>
<dbReference type="EC" id="2.5.1.25" evidence="1"/>
<keyword evidence="4" id="KW-0819">tRNA processing</keyword>
<dbReference type="InterPro" id="IPR039262">
    <property type="entry name" value="DTWD2/TAPT"/>
</dbReference>
<evidence type="ECO:0000256" key="4">
    <source>
        <dbReference type="ARBA" id="ARBA00022694"/>
    </source>
</evidence>
<dbReference type="GO" id="GO:0008033">
    <property type="term" value="P:tRNA processing"/>
    <property type="evidence" value="ECO:0007669"/>
    <property type="project" value="UniProtKB-KW"/>
</dbReference>
<evidence type="ECO:0000256" key="1">
    <source>
        <dbReference type="ARBA" id="ARBA00012386"/>
    </source>
</evidence>
<accession>A0A1T4RXN6</accession>
<dbReference type="PANTHER" id="PTHR21392">
    <property type="entry name" value="TRNA-URIDINE AMINOCARBOXYPROPYLTRANSFERASE 2"/>
    <property type="match status" value="1"/>
</dbReference>
<organism evidence="7 8">
    <name type="scientific">Enhydrobacter aerosaccus</name>
    <dbReference type="NCBI Taxonomy" id="225324"/>
    <lineage>
        <taxon>Bacteria</taxon>
        <taxon>Pseudomonadati</taxon>
        <taxon>Pseudomonadota</taxon>
        <taxon>Alphaproteobacteria</taxon>
        <taxon>Hyphomicrobiales</taxon>
        <taxon>Enhydrobacter</taxon>
    </lineage>
</organism>
<evidence type="ECO:0000313" key="7">
    <source>
        <dbReference type="EMBL" id="SKA20764.1"/>
    </source>
</evidence>
<dbReference type="GO" id="GO:0016432">
    <property type="term" value="F:tRNA-uridine aminocarboxypropyltransferase activity"/>
    <property type="evidence" value="ECO:0007669"/>
    <property type="project" value="UniProtKB-EC"/>
</dbReference>
<name>A0A1T4RXN6_9HYPH</name>
<protein>
    <recommendedName>
        <fullName evidence="1">tRNA-uridine aminocarboxypropyltransferase</fullName>
        <ecNumber evidence="1">2.5.1.25</ecNumber>
    </recommendedName>
</protein>
<dbReference type="OrthoDB" id="370626at2"/>